<gene>
    <name evidence="2" type="ORF">AUC43_14405</name>
</gene>
<keyword evidence="1" id="KW-0812">Transmembrane</keyword>
<feature type="transmembrane region" description="Helical" evidence="1">
    <location>
        <begin position="384"/>
        <end position="403"/>
    </location>
</feature>
<dbReference type="KEGG" id="hyg:AUC43_14405"/>
<name>A0A0U4C0Y6_9BACT</name>
<dbReference type="EMBL" id="CP013909">
    <property type="protein sequence ID" value="ALW86177.1"/>
    <property type="molecule type" value="Genomic_DNA"/>
</dbReference>
<feature type="transmembrane region" description="Helical" evidence="1">
    <location>
        <begin position="36"/>
        <end position="56"/>
    </location>
</feature>
<sequence length="569" mass="64343">MVLSSATWAEARSLDQVFPFYTWHIQDFTAQEFANIRNALAVSAVLLAGISATLAASRICRQEISALAAEVAQSAKGLLKGLKELTTAECRVAFWSFVGLTAIRLYFSIYNPEYDDAVSYEVFVSKGLLATAAYYPIPNNHVFSNTISLLFYQLSPGFWWSMRLPVLLISTAATGFLFAALLRRASFVVALVATSLFCWLQLSLYHAGVGRGYWLLIWLAGIVFFSMVELLAERGRHRAAWASILVAGVVGCYTIPTFVYVLASTFSWLSLAFLRRERRGQLVPLIMVGALIGVATAVLYAPLLLVSGLRIFARNGYVETLAPGVFWPLLPGYLWHNEGFLAGQRTLGPLITLPVLALIGWMFYQARAGKLPANMAMRLRQVGLPALWFISLPYAAILVQRVFPPERVLLYKAFYFFILAGLVVEWVLWQWPVPAHRWPRRAMLTLAGLFALYETFSVVRVNPTARGSNANYHAGLVWLAANPPGRVLIPEPTHNLFFRFYAHTEQRNRNWQIDYQQLGNSRYDYVVAFPNKRGYFQPKFNFPPVFQNPDVEIYRVPQNYNLQTRAWMR</sequence>
<feature type="transmembrane region" description="Helical" evidence="1">
    <location>
        <begin position="347"/>
        <end position="364"/>
    </location>
</feature>
<feature type="transmembrane region" description="Helical" evidence="1">
    <location>
        <begin position="158"/>
        <end position="180"/>
    </location>
</feature>
<dbReference type="AlphaFoldDB" id="A0A0U4C0Y6"/>
<dbReference type="Proteomes" id="UP000059542">
    <property type="component" value="Chromosome"/>
</dbReference>
<feature type="transmembrane region" description="Helical" evidence="1">
    <location>
        <begin position="92"/>
        <end position="110"/>
    </location>
</feature>
<feature type="transmembrane region" description="Helical" evidence="1">
    <location>
        <begin position="239"/>
        <end position="262"/>
    </location>
</feature>
<feature type="transmembrane region" description="Helical" evidence="1">
    <location>
        <begin position="282"/>
        <end position="305"/>
    </location>
</feature>
<protein>
    <recommendedName>
        <fullName evidence="4">Glycosyltransferase RgtA/B/C/D-like domain-containing protein</fullName>
    </recommendedName>
</protein>
<feature type="transmembrane region" description="Helical" evidence="1">
    <location>
        <begin position="187"/>
        <end position="207"/>
    </location>
</feature>
<feature type="transmembrane region" description="Helical" evidence="1">
    <location>
        <begin position="213"/>
        <end position="232"/>
    </location>
</feature>
<evidence type="ECO:0008006" key="4">
    <source>
        <dbReference type="Google" id="ProtNLM"/>
    </source>
</evidence>
<keyword evidence="1" id="KW-0472">Membrane</keyword>
<keyword evidence="3" id="KW-1185">Reference proteome</keyword>
<accession>A0A0U4C0Y6</accession>
<organism evidence="2 3">
    <name type="scientific">Hymenobacter sedentarius</name>
    <dbReference type="NCBI Taxonomy" id="1411621"/>
    <lineage>
        <taxon>Bacteria</taxon>
        <taxon>Pseudomonadati</taxon>
        <taxon>Bacteroidota</taxon>
        <taxon>Cytophagia</taxon>
        <taxon>Cytophagales</taxon>
        <taxon>Hymenobacteraceae</taxon>
        <taxon>Hymenobacter</taxon>
    </lineage>
</organism>
<evidence type="ECO:0000256" key="1">
    <source>
        <dbReference type="SAM" id="Phobius"/>
    </source>
</evidence>
<feature type="transmembrane region" description="Helical" evidence="1">
    <location>
        <begin position="409"/>
        <end position="429"/>
    </location>
</feature>
<evidence type="ECO:0000313" key="2">
    <source>
        <dbReference type="EMBL" id="ALW86177.1"/>
    </source>
</evidence>
<proteinExistence type="predicted"/>
<reference evidence="2 3" key="1">
    <citation type="submission" date="2015-12" db="EMBL/GenBank/DDBJ databases">
        <authorList>
            <person name="Shamseldin A."/>
            <person name="Moawad H."/>
            <person name="Abd El-Rahim W.M."/>
            <person name="Sadowsky M.J."/>
        </authorList>
    </citation>
    <scope>NUCLEOTIDE SEQUENCE [LARGE SCALE GENOMIC DNA]</scope>
    <source>
        <strain evidence="2 3">DG5B</strain>
    </source>
</reference>
<keyword evidence="1" id="KW-1133">Transmembrane helix</keyword>
<feature type="transmembrane region" description="Helical" evidence="1">
    <location>
        <begin position="317"/>
        <end position="335"/>
    </location>
</feature>
<dbReference type="STRING" id="1411621.AUC43_14405"/>
<evidence type="ECO:0000313" key="3">
    <source>
        <dbReference type="Proteomes" id="UP000059542"/>
    </source>
</evidence>